<dbReference type="AlphaFoldDB" id="A0A0C1E907"/>
<evidence type="ECO:0000313" key="2">
    <source>
        <dbReference type="Proteomes" id="UP000031307"/>
    </source>
</evidence>
<proteinExistence type="predicted"/>
<protein>
    <submittedName>
        <fullName evidence="1">Uncharacterized protein</fullName>
    </submittedName>
</protein>
<comment type="caution">
    <text evidence="1">The sequence shown here is derived from an EMBL/GenBank/DDBJ whole genome shotgun (WGS) entry which is preliminary data.</text>
</comment>
<gene>
    <name evidence="1" type="ORF">DB43_GB00190</name>
</gene>
<evidence type="ECO:0000313" key="1">
    <source>
        <dbReference type="EMBL" id="KIA77657.1"/>
    </source>
</evidence>
<reference evidence="1 2" key="1">
    <citation type="journal article" date="2014" name="Mol. Biol. Evol.">
        <title>Massive expansion of Ubiquitination-related gene families within the Chlamydiae.</title>
        <authorList>
            <person name="Domman D."/>
            <person name="Collingro A."/>
            <person name="Lagkouvardos I."/>
            <person name="Gehre L."/>
            <person name="Weinmaier T."/>
            <person name="Rattei T."/>
            <person name="Subtil A."/>
            <person name="Horn M."/>
        </authorList>
    </citation>
    <scope>NUCLEOTIDE SEQUENCE [LARGE SCALE GENOMIC DNA]</scope>
    <source>
        <strain evidence="1 2">OEW1</strain>
    </source>
</reference>
<accession>A0A0C1E907</accession>
<name>A0A0C1E907_9BACT</name>
<organism evidence="1 2">
    <name type="scientific">Parachlamydia acanthamoebae</name>
    <dbReference type="NCBI Taxonomy" id="83552"/>
    <lineage>
        <taxon>Bacteria</taxon>
        <taxon>Pseudomonadati</taxon>
        <taxon>Chlamydiota</taxon>
        <taxon>Chlamydiia</taxon>
        <taxon>Parachlamydiales</taxon>
        <taxon>Parachlamydiaceae</taxon>
        <taxon>Parachlamydia</taxon>
    </lineage>
</organism>
<dbReference type="Proteomes" id="UP000031307">
    <property type="component" value="Unassembled WGS sequence"/>
</dbReference>
<sequence length="88" mass="10695">MKNHFENPSNEVRPPWIVYPGIPPGDIFWRFGGESYMHTVFQAHWKSLTDQDRKEYLERWEATGEWFNDLDPEMDPDIRDFLEELYTE</sequence>
<dbReference type="EMBL" id="JSAM01000071">
    <property type="protein sequence ID" value="KIA77657.1"/>
    <property type="molecule type" value="Genomic_DNA"/>
</dbReference>
<dbReference type="RefSeq" id="WP_039377041.1">
    <property type="nucleotide sequence ID" value="NZ_JASBUT010000006.1"/>
</dbReference>
<dbReference type="PATRIC" id="fig|83552.4.peg.1189"/>